<organism evidence="1 2">
    <name type="scientific">Brassica cretica</name>
    <name type="common">Mustard</name>
    <dbReference type="NCBI Taxonomy" id="69181"/>
    <lineage>
        <taxon>Eukaryota</taxon>
        <taxon>Viridiplantae</taxon>
        <taxon>Streptophyta</taxon>
        <taxon>Embryophyta</taxon>
        <taxon>Tracheophyta</taxon>
        <taxon>Spermatophyta</taxon>
        <taxon>Magnoliopsida</taxon>
        <taxon>eudicotyledons</taxon>
        <taxon>Gunneridae</taxon>
        <taxon>Pentapetalae</taxon>
        <taxon>rosids</taxon>
        <taxon>malvids</taxon>
        <taxon>Brassicales</taxon>
        <taxon>Brassicaceae</taxon>
        <taxon>Brassiceae</taxon>
        <taxon>Brassica</taxon>
    </lineage>
</organism>
<gene>
    <name evidence="1" type="ORF">DY000_02057532</name>
</gene>
<reference evidence="1 2" key="1">
    <citation type="journal article" date="2020" name="BMC Genomics">
        <title>Intraspecific diversification of the crop wild relative Brassica cretica Lam. using demographic model selection.</title>
        <authorList>
            <person name="Kioukis A."/>
            <person name="Michalopoulou V.A."/>
            <person name="Briers L."/>
            <person name="Pirintsos S."/>
            <person name="Studholme D.J."/>
            <person name="Pavlidis P."/>
            <person name="Sarris P.F."/>
        </authorList>
    </citation>
    <scope>NUCLEOTIDE SEQUENCE [LARGE SCALE GENOMIC DNA]</scope>
    <source>
        <strain evidence="2">cv. PFS-1207/04</strain>
    </source>
</reference>
<accession>A0ABQ7AF62</accession>
<evidence type="ECO:0000313" key="1">
    <source>
        <dbReference type="EMBL" id="KAF3496369.1"/>
    </source>
</evidence>
<dbReference type="EMBL" id="QGKV02002055">
    <property type="protein sequence ID" value="KAF3496369.1"/>
    <property type="molecule type" value="Genomic_DNA"/>
</dbReference>
<comment type="caution">
    <text evidence="1">The sequence shown here is derived from an EMBL/GenBank/DDBJ whole genome shotgun (WGS) entry which is preliminary data.</text>
</comment>
<protein>
    <submittedName>
        <fullName evidence="1">Uncharacterized protein</fullName>
    </submittedName>
</protein>
<evidence type="ECO:0000313" key="2">
    <source>
        <dbReference type="Proteomes" id="UP000266723"/>
    </source>
</evidence>
<keyword evidence="2" id="KW-1185">Reference proteome</keyword>
<proteinExistence type="predicted"/>
<name>A0ABQ7AF62_BRACR</name>
<dbReference type="Proteomes" id="UP000266723">
    <property type="component" value="Unassembled WGS sequence"/>
</dbReference>
<sequence length="109" mass="12068">MARSLSLPLSLSKNQTHSSCSLLPPFIAPLIHPISILRPSRRSVRIRHRRVAIALGPVNSEARGRRSPDSRPKIGTRLAPVCSRCVVLGPASWIWISDSWDRSARREAG</sequence>